<organism evidence="2 3">
    <name type="scientific">Amycolatopsis thermophila</name>
    <dbReference type="NCBI Taxonomy" id="206084"/>
    <lineage>
        <taxon>Bacteria</taxon>
        <taxon>Bacillati</taxon>
        <taxon>Actinomycetota</taxon>
        <taxon>Actinomycetes</taxon>
        <taxon>Pseudonocardiales</taxon>
        <taxon>Pseudonocardiaceae</taxon>
        <taxon>Amycolatopsis</taxon>
    </lineage>
</organism>
<evidence type="ECO:0000259" key="1">
    <source>
        <dbReference type="Pfam" id="PF13577"/>
    </source>
</evidence>
<dbReference type="InterPro" id="IPR037401">
    <property type="entry name" value="SnoaL-like"/>
</dbReference>
<dbReference type="RefSeq" id="WP_306998133.1">
    <property type="nucleotide sequence ID" value="NZ_JAUSUT010000001.1"/>
</dbReference>
<dbReference type="EMBL" id="JAUSUT010000001">
    <property type="protein sequence ID" value="MDQ0382716.1"/>
    <property type="molecule type" value="Genomic_DNA"/>
</dbReference>
<dbReference type="Gene3D" id="3.10.450.50">
    <property type="match status" value="1"/>
</dbReference>
<sequence>MSETDDYVAIIRLQQKYAHAVDTKNWQAAAGCFHAGSRADYRGNVLDGPEAILGHLKSVLAGFQLTQHHMSVPQFEADGDQGTAVTYVIANHISHGGEQLLVGARYDDEVVRLSQGWRFQQRRTTILWHQGDMELLKVSGTEGISRGGA</sequence>
<gene>
    <name evidence="2" type="ORF">FB470_006710</name>
</gene>
<evidence type="ECO:0000313" key="3">
    <source>
        <dbReference type="Proteomes" id="UP001229651"/>
    </source>
</evidence>
<dbReference type="Proteomes" id="UP001229651">
    <property type="component" value="Unassembled WGS sequence"/>
</dbReference>
<accession>A0ABU0F6H7</accession>
<feature type="domain" description="SnoaL-like" evidence="1">
    <location>
        <begin position="3"/>
        <end position="123"/>
    </location>
</feature>
<comment type="caution">
    <text evidence="2">The sequence shown here is derived from an EMBL/GenBank/DDBJ whole genome shotgun (WGS) entry which is preliminary data.</text>
</comment>
<keyword evidence="3" id="KW-1185">Reference proteome</keyword>
<dbReference type="SUPFAM" id="SSF54427">
    <property type="entry name" value="NTF2-like"/>
    <property type="match status" value="1"/>
</dbReference>
<dbReference type="Pfam" id="PF13577">
    <property type="entry name" value="SnoaL_4"/>
    <property type="match status" value="1"/>
</dbReference>
<evidence type="ECO:0000313" key="2">
    <source>
        <dbReference type="EMBL" id="MDQ0382716.1"/>
    </source>
</evidence>
<name>A0ABU0F6H7_9PSEU</name>
<dbReference type="InterPro" id="IPR032710">
    <property type="entry name" value="NTF2-like_dom_sf"/>
</dbReference>
<protein>
    <recommendedName>
        <fullName evidence="1">SnoaL-like domain-containing protein</fullName>
    </recommendedName>
</protein>
<proteinExistence type="predicted"/>
<reference evidence="2 3" key="1">
    <citation type="submission" date="2023-07" db="EMBL/GenBank/DDBJ databases">
        <title>Sequencing the genomes of 1000 actinobacteria strains.</title>
        <authorList>
            <person name="Klenk H.-P."/>
        </authorList>
    </citation>
    <scope>NUCLEOTIDE SEQUENCE [LARGE SCALE GENOMIC DNA]</scope>
    <source>
        <strain evidence="2 3">DSM 45805</strain>
    </source>
</reference>